<dbReference type="SUPFAM" id="SSF109604">
    <property type="entry name" value="HD-domain/PDEase-like"/>
    <property type="match status" value="1"/>
</dbReference>
<dbReference type="EMBL" id="MLJW01000009">
    <property type="protein sequence ID" value="OIR15402.1"/>
    <property type="molecule type" value="Genomic_DNA"/>
</dbReference>
<dbReference type="GO" id="GO:0071111">
    <property type="term" value="F:cyclic-guanylate-specific phosphodiesterase activity"/>
    <property type="evidence" value="ECO:0007669"/>
    <property type="project" value="UniProtKB-EC"/>
</dbReference>
<feature type="domain" description="HD-GYP" evidence="1">
    <location>
        <begin position="7"/>
        <end position="202"/>
    </location>
</feature>
<gene>
    <name evidence="2" type="primary">rpfG_16</name>
    <name evidence="2" type="ORF">GALL_37240</name>
</gene>
<dbReference type="AlphaFoldDB" id="A0A1J5T3E9"/>
<evidence type="ECO:0000313" key="2">
    <source>
        <dbReference type="EMBL" id="OIR15402.1"/>
    </source>
</evidence>
<sequence>MELEDPIFNALYMYTKALSVALGYRDLLTRLHSERVQGLSREIGVHCGLSNNELNALNIAASFHDIGKIGIPDHILLKPAQFDADEWETMKQHSEIGEKIMAATELQGSQQAALLIRHHHEHYDGQGYPDKLSGAQIPVCARIISIADSYDAMAVTRSYHNARTHPEIMAILHQETGAKHDPELMDFFSEIIESSQYKATRV</sequence>
<accession>A0A1J5T3E9</accession>
<keyword evidence="2" id="KW-0378">Hydrolase</keyword>
<dbReference type="PANTHER" id="PTHR45228:SF4">
    <property type="entry name" value="LIPOPROTEIN"/>
    <property type="match status" value="1"/>
</dbReference>
<dbReference type="PROSITE" id="PS51832">
    <property type="entry name" value="HD_GYP"/>
    <property type="match status" value="1"/>
</dbReference>
<dbReference type="CDD" id="cd00077">
    <property type="entry name" value="HDc"/>
    <property type="match status" value="1"/>
</dbReference>
<dbReference type="Gene3D" id="1.10.3210.10">
    <property type="entry name" value="Hypothetical protein af1432"/>
    <property type="match status" value="1"/>
</dbReference>
<name>A0A1J5T3E9_9ZZZZ</name>
<protein>
    <submittedName>
        <fullName evidence="2">Cyclic di-GMP phosphodiesterase response regulator RpfG</fullName>
        <ecNumber evidence="2">3.1.4.52</ecNumber>
    </submittedName>
</protein>
<organism evidence="2">
    <name type="scientific">mine drainage metagenome</name>
    <dbReference type="NCBI Taxonomy" id="410659"/>
    <lineage>
        <taxon>unclassified sequences</taxon>
        <taxon>metagenomes</taxon>
        <taxon>ecological metagenomes</taxon>
    </lineage>
</organism>
<dbReference type="InterPro" id="IPR003607">
    <property type="entry name" value="HD/PDEase_dom"/>
</dbReference>
<evidence type="ECO:0000259" key="1">
    <source>
        <dbReference type="PROSITE" id="PS51832"/>
    </source>
</evidence>
<dbReference type="SMART" id="SM00471">
    <property type="entry name" value="HDc"/>
    <property type="match status" value="1"/>
</dbReference>
<dbReference type="InterPro" id="IPR052020">
    <property type="entry name" value="Cyclic_di-GMP/3'3'-cGAMP_PDE"/>
</dbReference>
<dbReference type="InterPro" id="IPR037522">
    <property type="entry name" value="HD_GYP_dom"/>
</dbReference>
<comment type="caution">
    <text evidence="2">The sequence shown here is derived from an EMBL/GenBank/DDBJ whole genome shotgun (WGS) entry which is preliminary data.</text>
</comment>
<dbReference type="Pfam" id="PF13487">
    <property type="entry name" value="HD_5"/>
    <property type="match status" value="1"/>
</dbReference>
<proteinExistence type="predicted"/>
<dbReference type="PANTHER" id="PTHR45228">
    <property type="entry name" value="CYCLIC DI-GMP PHOSPHODIESTERASE TM_0186-RELATED"/>
    <property type="match status" value="1"/>
</dbReference>
<dbReference type="EC" id="3.1.4.52" evidence="2"/>
<reference evidence="2" key="1">
    <citation type="submission" date="2016-10" db="EMBL/GenBank/DDBJ databases">
        <title>Sequence of Gallionella enrichment culture.</title>
        <authorList>
            <person name="Poehlein A."/>
            <person name="Muehling M."/>
            <person name="Daniel R."/>
        </authorList>
    </citation>
    <scope>NUCLEOTIDE SEQUENCE</scope>
</reference>